<evidence type="ECO:0000313" key="2">
    <source>
        <dbReference type="Proteomes" id="UP000530660"/>
    </source>
</evidence>
<reference evidence="1 2" key="1">
    <citation type="journal article" date="2020" name="J. Phycol.">
        <title>Comparative genome analysis reveals Cyanidiococcus gen. nov., a new extremophilic red algal genus sister to Cyanidioschyzon (Cyanidioschyzonaceae, Rhodophyta).</title>
        <authorList>
            <person name="Liu S.-L."/>
            <person name="Chiang Y.-R."/>
            <person name="Yoon H.S."/>
            <person name="Fu H.-Y."/>
        </authorList>
    </citation>
    <scope>NUCLEOTIDE SEQUENCE [LARGE SCALE GENOMIC DNA]</scope>
    <source>
        <strain evidence="1 2">THAL066</strain>
    </source>
</reference>
<dbReference type="OrthoDB" id="10539679at2759"/>
<gene>
    <name evidence="1" type="ORF">F1559_001589</name>
</gene>
<organism evidence="1 2">
    <name type="scientific">Cyanidiococcus yangmingshanensis</name>
    <dbReference type="NCBI Taxonomy" id="2690220"/>
    <lineage>
        <taxon>Eukaryota</taxon>
        <taxon>Rhodophyta</taxon>
        <taxon>Bangiophyceae</taxon>
        <taxon>Cyanidiales</taxon>
        <taxon>Cyanidiaceae</taxon>
        <taxon>Cyanidiococcus</taxon>
    </lineage>
</organism>
<accession>A0A7J7IPV4</accession>
<keyword evidence="2" id="KW-1185">Reference proteome</keyword>
<comment type="caution">
    <text evidence="1">The sequence shown here is derived from an EMBL/GenBank/DDBJ whole genome shotgun (WGS) entry which is preliminary data.</text>
</comment>
<name>A0A7J7IPV4_9RHOD</name>
<evidence type="ECO:0000313" key="1">
    <source>
        <dbReference type="EMBL" id="KAF6005156.1"/>
    </source>
</evidence>
<proteinExistence type="predicted"/>
<sequence length="447" mass="50524">MFEGAYANEFSEWYGVLPQVRLDPAPFSVLVERAPSSGSQSGRELVAMSATLSRGVLLRFILLTTIYCLKERLQAESRQVSTGGAPLVTLPLLRLVLAELQKTIGVVATVALRVLEVDPLAFVKELEEIATEHVDDPEESDLEASLSVLIPLWQRARSRDRRLEFEYPPRMAHAESWPSDDRQDRATNTESKVDASLVSALVSLKRQFSTERWLRLLGAALEQQMDQESIGNEACLISTREFDQEVFIHLRFSFDPALVQPLQSDLRLSSTGHVLNAESATFLVKIQRRRFPSNRSGPFVDGKETSDRSPELVDVIDIHLPASLRVAYRRWPPFLETLENALFRAVGMHCGWNLRWESRYRRRLDGHWTAFQRGMLHYAQRESDFIRLYAKTSYSGADAMSGDSEIIRLRLDGTTFASTKSSGRGEHPCGIFGRRWKISLCGATDAH</sequence>
<dbReference type="EMBL" id="VWRR01000001">
    <property type="protein sequence ID" value="KAF6005156.1"/>
    <property type="molecule type" value="Genomic_DNA"/>
</dbReference>
<dbReference type="AlphaFoldDB" id="A0A7J7IPV4"/>
<dbReference type="Proteomes" id="UP000530660">
    <property type="component" value="Unassembled WGS sequence"/>
</dbReference>
<protein>
    <submittedName>
        <fullName evidence="1">Uncharacterized protein</fullName>
    </submittedName>
</protein>